<comment type="caution">
    <text evidence="3">The sequence shown here is derived from an EMBL/GenBank/DDBJ whole genome shotgun (WGS) entry which is preliminary data.</text>
</comment>
<dbReference type="OrthoDB" id="1933717at2759"/>
<dbReference type="GeneID" id="63843952"/>
<dbReference type="GO" id="GO:0016491">
    <property type="term" value="F:oxidoreductase activity"/>
    <property type="evidence" value="ECO:0007669"/>
    <property type="project" value="UniProtKB-KW"/>
</dbReference>
<organism evidence="3 4">
    <name type="scientific">Cucurbitaria berberidis CBS 394.84</name>
    <dbReference type="NCBI Taxonomy" id="1168544"/>
    <lineage>
        <taxon>Eukaryota</taxon>
        <taxon>Fungi</taxon>
        <taxon>Dikarya</taxon>
        <taxon>Ascomycota</taxon>
        <taxon>Pezizomycotina</taxon>
        <taxon>Dothideomycetes</taxon>
        <taxon>Pleosporomycetidae</taxon>
        <taxon>Pleosporales</taxon>
        <taxon>Pleosporineae</taxon>
        <taxon>Cucurbitariaceae</taxon>
        <taxon>Cucurbitaria</taxon>
    </lineage>
</organism>
<dbReference type="PANTHER" id="PTHR43669">
    <property type="entry name" value="5-KETO-D-GLUCONATE 5-REDUCTASE"/>
    <property type="match status" value="1"/>
</dbReference>
<dbReference type="InterPro" id="IPR002347">
    <property type="entry name" value="SDR_fam"/>
</dbReference>
<name>A0A9P4L5A5_9PLEO</name>
<reference evidence="3" key="1">
    <citation type="submission" date="2020-01" db="EMBL/GenBank/DDBJ databases">
        <authorList>
            <consortium name="DOE Joint Genome Institute"/>
            <person name="Haridas S."/>
            <person name="Albert R."/>
            <person name="Binder M."/>
            <person name="Bloem J."/>
            <person name="Labutti K."/>
            <person name="Salamov A."/>
            <person name="Andreopoulos B."/>
            <person name="Baker S.E."/>
            <person name="Barry K."/>
            <person name="Bills G."/>
            <person name="Bluhm B.H."/>
            <person name="Cannon C."/>
            <person name="Castanera R."/>
            <person name="Culley D.E."/>
            <person name="Daum C."/>
            <person name="Ezra D."/>
            <person name="Gonzalez J.B."/>
            <person name="Henrissat B."/>
            <person name="Kuo A."/>
            <person name="Liang C."/>
            <person name="Lipzen A."/>
            <person name="Lutzoni F."/>
            <person name="Magnuson J."/>
            <person name="Mondo S."/>
            <person name="Nolan M."/>
            <person name="Ohm R."/>
            <person name="Pangilinan J."/>
            <person name="Park H.-J."/>
            <person name="Ramirez L."/>
            <person name="Alfaro M."/>
            <person name="Sun H."/>
            <person name="Tritt A."/>
            <person name="Yoshinaga Y."/>
            <person name="Zwiers L.-H."/>
            <person name="Turgeon B.G."/>
            <person name="Goodwin S.B."/>
            <person name="Spatafora J.W."/>
            <person name="Crous P.W."/>
            <person name="Grigoriev I.V."/>
        </authorList>
    </citation>
    <scope>NUCLEOTIDE SEQUENCE</scope>
    <source>
        <strain evidence="3">CBS 394.84</strain>
    </source>
</reference>
<dbReference type="EMBL" id="ML976617">
    <property type="protein sequence ID" value="KAF1842751.1"/>
    <property type="molecule type" value="Genomic_DNA"/>
</dbReference>
<evidence type="ECO:0000256" key="2">
    <source>
        <dbReference type="ARBA" id="ARBA00023002"/>
    </source>
</evidence>
<dbReference type="CDD" id="cd05233">
    <property type="entry name" value="SDR_c"/>
    <property type="match status" value="1"/>
</dbReference>
<dbReference type="PANTHER" id="PTHR43669:SF3">
    <property type="entry name" value="ALCOHOL DEHYDROGENASE, PUTATIVE (AFU_ORTHOLOGUE AFUA_3G03445)-RELATED"/>
    <property type="match status" value="1"/>
</dbReference>
<dbReference type="RefSeq" id="XP_040785314.1">
    <property type="nucleotide sequence ID" value="XM_040926700.1"/>
</dbReference>
<evidence type="ECO:0000313" key="3">
    <source>
        <dbReference type="EMBL" id="KAF1842751.1"/>
    </source>
</evidence>
<dbReference type="Pfam" id="PF00106">
    <property type="entry name" value="adh_short"/>
    <property type="match status" value="1"/>
</dbReference>
<dbReference type="Proteomes" id="UP000800039">
    <property type="component" value="Unassembled WGS sequence"/>
</dbReference>
<dbReference type="InterPro" id="IPR036291">
    <property type="entry name" value="NAD(P)-bd_dom_sf"/>
</dbReference>
<keyword evidence="4" id="KW-1185">Reference proteome</keyword>
<protein>
    <submittedName>
        <fullName evidence="3">NAD(P)-binding protein</fullName>
    </submittedName>
</protein>
<sequence>MAAQDFDPDMYTKMFTFTSKYHRDLYPAIEAAQSSGSGKHVLVTGASKGLGRAMALSWARAGAAGIAICSRKVETLAPVAAEIKALNSKIEVLALACDTTKSSDVAKLFEKSKENFGKLDVVIANVGLTSYGKIGEEDEEEWWDIMTTNIRSAHLAAHHYIRIFGPDPIGTFITMTSGVAGVAFPGLSSYGMSKSADINLVEYLDIEYASLKAFSMDPGVVKGVAAMPAFVPYAFDTPELVGAFSIWLASGRADKVKGGYVHITWDVEELEKYGDEIKEKGLLKSKFLGGLLGNEGGALKK</sequence>
<keyword evidence="2" id="KW-0560">Oxidoreductase</keyword>
<gene>
    <name evidence="3" type="ORF">K460DRAFT_134096</name>
</gene>
<accession>A0A9P4L5A5</accession>
<dbReference type="SUPFAM" id="SSF51735">
    <property type="entry name" value="NAD(P)-binding Rossmann-fold domains"/>
    <property type="match status" value="1"/>
</dbReference>
<proteinExistence type="inferred from homology"/>
<dbReference type="AlphaFoldDB" id="A0A9P4L5A5"/>
<evidence type="ECO:0000256" key="1">
    <source>
        <dbReference type="ARBA" id="ARBA00006484"/>
    </source>
</evidence>
<dbReference type="PRINTS" id="PR00081">
    <property type="entry name" value="GDHRDH"/>
</dbReference>
<evidence type="ECO:0000313" key="4">
    <source>
        <dbReference type="Proteomes" id="UP000800039"/>
    </source>
</evidence>
<dbReference type="Gene3D" id="3.40.50.720">
    <property type="entry name" value="NAD(P)-binding Rossmann-like Domain"/>
    <property type="match status" value="1"/>
</dbReference>
<comment type="similarity">
    <text evidence="1">Belongs to the short-chain dehydrogenases/reductases (SDR) family.</text>
</comment>